<dbReference type="Proteomes" id="UP000831701">
    <property type="component" value="Chromosome 13"/>
</dbReference>
<sequence>MNFDEILCLIGGFGKFQKILYIWICVPQIFLAFHMLVSVFSGAVPPHLCRSAWPSVGDPASSDFNLSNLSAADGHPELSCTVPLNQSGALVLGDGHPTGSCQSWEYSTETFQSTIVTEWDLVCDNASLNNMGSSIYMFGLLVGAVVFGSLADKYGRRIIILVNLASQAVFGVGAAFAPNFYVYIALRFMVGTSISGVIMNAFVLGTEWTGPKQRMLAGIITDYFFGVGYILLAGVAYFIRDWRKLQLAISAPGFLFIFYIWVLPKSARWLMANDRKEEAWELIQKAALMNGKPLSKDLEMCQVYKIEEKTELKKKHSFIDLVRTPKMRKQSLIVFYLWFANVLVYYGLSLNISDFGMNIYLTQMIFGLVEMPARTITLFTLNRSRKFSQLAFLAVGGTACLLTIFIPSDLSVIKTVLAMLGKFGITASLSIIYVYSAEVFPTVVRQNGIGIGSMCARTGGVLAPMMYLLKSFSPQAPMVLCGLCPLLGSVLTLLLPETASKPLPDTIQDVEGSNLSEEEGGVKPVIFESSEESKPRQEDGLMNNTSTDVSCHVTNDKDVHSDVSITIKIYVMYAGPAFLPTVPQHTESGVFSVDPAVSLARSVAHSCVPGAKRQQND</sequence>
<protein>
    <submittedName>
        <fullName evidence="1">Uncharacterized protein</fullName>
    </submittedName>
</protein>
<organism evidence="1 2">
    <name type="scientific">Scortum barcoo</name>
    <name type="common">barcoo grunter</name>
    <dbReference type="NCBI Taxonomy" id="214431"/>
    <lineage>
        <taxon>Eukaryota</taxon>
        <taxon>Metazoa</taxon>
        <taxon>Chordata</taxon>
        <taxon>Craniata</taxon>
        <taxon>Vertebrata</taxon>
        <taxon>Euteleostomi</taxon>
        <taxon>Actinopterygii</taxon>
        <taxon>Neopterygii</taxon>
        <taxon>Teleostei</taxon>
        <taxon>Neoteleostei</taxon>
        <taxon>Acanthomorphata</taxon>
        <taxon>Eupercaria</taxon>
        <taxon>Centrarchiformes</taxon>
        <taxon>Terapontoidei</taxon>
        <taxon>Terapontidae</taxon>
        <taxon>Scortum</taxon>
    </lineage>
</organism>
<accession>A0ACB8W9V1</accession>
<gene>
    <name evidence="1" type="ORF">L3Q82_010843</name>
</gene>
<reference evidence="1" key="1">
    <citation type="submission" date="2022-04" db="EMBL/GenBank/DDBJ databases">
        <title>Jade perch genome.</title>
        <authorList>
            <person name="Chao B."/>
        </authorList>
    </citation>
    <scope>NUCLEOTIDE SEQUENCE</scope>
    <source>
        <strain evidence="1">CB-2022</strain>
    </source>
</reference>
<proteinExistence type="predicted"/>
<dbReference type="EMBL" id="CM041543">
    <property type="protein sequence ID" value="KAI3364662.1"/>
    <property type="molecule type" value="Genomic_DNA"/>
</dbReference>
<comment type="caution">
    <text evidence="1">The sequence shown here is derived from an EMBL/GenBank/DDBJ whole genome shotgun (WGS) entry which is preliminary data.</text>
</comment>
<name>A0ACB8W9V1_9TELE</name>
<keyword evidence="2" id="KW-1185">Reference proteome</keyword>
<evidence type="ECO:0000313" key="2">
    <source>
        <dbReference type="Proteomes" id="UP000831701"/>
    </source>
</evidence>
<evidence type="ECO:0000313" key="1">
    <source>
        <dbReference type="EMBL" id="KAI3364662.1"/>
    </source>
</evidence>